<proteinExistence type="predicted"/>
<gene>
    <name evidence="1" type="ORF">S03H2_63807</name>
</gene>
<comment type="caution">
    <text evidence="1">The sequence shown here is derived from an EMBL/GenBank/DDBJ whole genome shotgun (WGS) entry which is preliminary data.</text>
</comment>
<dbReference type="EMBL" id="BARU01041375">
    <property type="protein sequence ID" value="GAH87645.1"/>
    <property type="molecule type" value="Genomic_DNA"/>
</dbReference>
<name>X1K1T5_9ZZZZ</name>
<protein>
    <submittedName>
        <fullName evidence="1">Uncharacterized protein</fullName>
    </submittedName>
</protein>
<reference evidence="1" key="1">
    <citation type="journal article" date="2014" name="Front. Microbiol.">
        <title>High frequency of phylogenetically diverse reductive dehalogenase-homologous genes in deep subseafloor sedimentary metagenomes.</title>
        <authorList>
            <person name="Kawai M."/>
            <person name="Futagami T."/>
            <person name="Toyoda A."/>
            <person name="Takaki Y."/>
            <person name="Nishi S."/>
            <person name="Hori S."/>
            <person name="Arai W."/>
            <person name="Tsubouchi T."/>
            <person name="Morono Y."/>
            <person name="Uchiyama I."/>
            <person name="Ito T."/>
            <person name="Fujiyama A."/>
            <person name="Inagaki F."/>
            <person name="Takami H."/>
        </authorList>
    </citation>
    <scope>NUCLEOTIDE SEQUENCE</scope>
    <source>
        <strain evidence="1">Expedition CK06-06</strain>
    </source>
</reference>
<evidence type="ECO:0000313" key="1">
    <source>
        <dbReference type="EMBL" id="GAH87645.1"/>
    </source>
</evidence>
<dbReference type="AlphaFoldDB" id="X1K1T5"/>
<accession>X1K1T5</accession>
<feature type="non-terminal residue" evidence="1">
    <location>
        <position position="104"/>
    </location>
</feature>
<organism evidence="1">
    <name type="scientific">marine sediment metagenome</name>
    <dbReference type="NCBI Taxonomy" id="412755"/>
    <lineage>
        <taxon>unclassified sequences</taxon>
        <taxon>metagenomes</taxon>
        <taxon>ecological metagenomes</taxon>
    </lineage>
</organism>
<sequence length="104" mass="11251">MDGLTIANPEGYKTEHLMKSGRFDIEVETGSVFTDTVRISRFELDGLDINIEQKLGKSNVGQVMDNAKKQSGSKEDGGKELNIDSVVIKNVTARVQVLPVGGQG</sequence>